<proteinExistence type="predicted"/>
<feature type="region of interest" description="Disordered" evidence="1">
    <location>
        <begin position="197"/>
        <end position="281"/>
    </location>
</feature>
<feature type="transmembrane region" description="Helical" evidence="2">
    <location>
        <begin position="49"/>
        <end position="69"/>
    </location>
</feature>
<evidence type="ECO:0000256" key="2">
    <source>
        <dbReference type="SAM" id="Phobius"/>
    </source>
</evidence>
<dbReference type="PANTHER" id="PTHR42088:SF1">
    <property type="entry name" value="YALI0F10131P"/>
    <property type="match status" value="1"/>
</dbReference>
<dbReference type="EMBL" id="JAEOAQ010000004">
    <property type="protein sequence ID" value="KAG5418857.1"/>
    <property type="molecule type" value="Genomic_DNA"/>
</dbReference>
<reference evidence="3 4" key="1">
    <citation type="submission" date="2020-12" db="EMBL/GenBank/DDBJ databases">
        <title>Effect of drift, selection, and recombination on the evolution of hybrid genomes in Candida yeast pathogens.</title>
        <authorList>
            <person name="Mixao V."/>
            <person name="Ksiezopolska E."/>
            <person name="Saus E."/>
            <person name="Boekhout T."/>
            <person name="Gacser A."/>
            <person name="Gabaldon T."/>
        </authorList>
    </citation>
    <scope>NUCLEOTIDE SEQUENCE [LARGE SCALE GENOMIC DNA]</scope>
    <source>
        <strain evidence="3 4">BP57</strain>
    </source>
</reference>
<dbReference type="Pfam" id="PF08693">
    <property type="entry name" value="SKG6"/>
    <property type="match status" value="1"/>
</dbReference>
<keyword evidence="4" id="KW-1185">Reference proteome</keyword>
<dbReference type="OrthoDB" id="4035953at2759"/>
<feature type="compositionally biased region" description="Acidic residues" evidence="1">
    <location>
        <begin position="310"/>
        <end position="325"/>
    </location>
</feature>
<feature type="compositionally biased region" description="Acidic residues" evidence="1">
    <location>
        <begin position="401"/>
        <end position="414"/>
    </location>
</feature>
<feature type="compositionally biased region" description="Polar residues" evidence="1">
    <location>
        <begin position="243"/>
        <end position="252"/>
    </location>
</feature>
<evidence type="ECO:0000313" key="3">
    <source>
        <dbReference type="EMBL" id="KAG5418857.1"/>
    </source>
</evidence>
<keyword evidence="2" id="KW-1133">Transmembrane helix</keyword>
<organism evidence="3 4">
    <name type="scientific">Candida metapsilosis</name>
    <dbReference type="NCBI Taxonomy" id="273372"/>
    <lineage>
        <taxon>Eukaryota</taxon>
        <taxon>Fungi</taxon>
        <taxon>Dikarya</taxon>
        <taxon>Ascomycota</taxon>
        <taxon>Saccharomycotina</taxon>
        <taxon>Pichiomycetes</taxon>
        <taxon>Debaryomycetaceae</taxon>
        <taxon>Candida/Lodderomyces clade</taxon>
        <taxon>Candida</taxon>
    </lineage>
</organism>
<feature type="compositionally biased region" description="Polar residues" evidence="1">
    <location>
        <begin position="587"/>
        <end position="596"/>
    </location>
</feature>
<feature type="region of interest" description="Disordered" evidence="1">
    <location>
        <begin position="709"/>
        <end position="739"/>
    </location>
</feature>
<feature type="region of interest" description="Disordered" evidence="1">
    <location>
        <begin position="12"/>
        <end position="40"/>
    </location>
</feature>
<feature type="compositionally biased region" description="Low complexity" evidence="1">
    <location>
        <begin position="17"/>
        <end position="27"/>
    </location>
</feature>
<feature type="compositionally biased region" description="Low complexity" evidence="1">
    <location>
        <begin position="267"/>
        <end position="278"/>
    </location>
</feature>
<name>A0A8H7ZBL7_9ASCO</name>
<keyword evidence="2" id="KW-0472">Membrane</keyword>
<feature type="compositionally biased region" description="Polar residues" evidence="1">
    <location>
        <begin position="659"/>
        <end position="675"/>
    </location>
</feature>
<feature type="compositionally biased region" description="Low complexity" evidence="1">
    <location>
        <begin position="198"/>
        <end position="213"/>
    </location>
</feature>
<dbReference type="PANTHER" id="PTHR42088">
    <property type="entry name" value="YALI0F10131P"/>
    <property type="match status" value="1"/>
</dbReference>
<keyword evidence="2" id="KW-0812">Transmembrane</keyword>
<protein>
    <submittedName>
        <fullName evidence="3">Uncharacterized protein</fullName>
    </submittedName>
</protein>
<feature type="compositionally biased region" description="Low complexity" evidence="1">
    <location>
        <begin position="365"/>
        <end position="379"/>
    </location>
</feature>
<feature type="compositionally biased region" description="Basic and acidic residues" evidence="1">
    <location>
        <begin position="28"/>
        <end position="40"/>
    </location>
</feature>
<gene>
    <name evidence="3" type="ORF">I9W82_003575</name>
</gene>
<feature type="compositionally biased region" description="Low complexity" evidence="1">
    <location>
        <begin position="548"/>
        <end position="566"/>
    </location>
</feature>
<sequence length="739" mass="84503">MHPTATSTHYLFERASKSSSSDDSSSDYCEKHPNSSECEKPVSNDALTIALSIVLPVVAILCVLGYFLYRNYRKDKKEDLERDPDFYETGEATALPDFPEMNKEDPFHNRNSIRYPMEQYNKEGGYDGNNNNRYTYHMARKSQDPYLDSFVLPYQHQIGSKLSLDDYAKHLDSQGYHTPNPRTRASSMHLDAAVRSMNYNNNNNNNSNTQSNTHSRKPSLQTNTHSRKPSSHMSPSKKVDGKQYTNIPNESNPVLHEASHEVSSIMDESGGSASDDSGIVSPQDVNFGITYENESEMAINKAVPQIVVDENDTNNDDTEPNDDTADSSPFNDHIHHHGTQETTLDTIPMQNWKKDVYPNDEDEMSSSSSSESNTNPTNKKSVRINKSPRISAFNLLKNDSDAEDEEDDDDEELAELTPKQQEEIKRMKSVYKVYFDKEGEAMKRGHENEVEEGVAQHEGDNVESMHGEQINDDLKVDADYAKRYSNTSSVYLDPEEAYQYQQQQQQMYYEDFNQQYQQQFGAPVDPQLYQQYQQQQYYYYQQQQQQQLRQQQQMPARPLPPLQQLRNPSDLRKSTLQTFTDFRPRVKNQTVTSPPQGKQPFVPIENDTVWTSPINSPSIQSQASFPSQQHAYRNQSEYFPNQQQHHHHQQQQHPIYQGNGKSNSSTAIPSATQVSRSSVVMLNPVTEITKSRKFKPAGSLPSTNQLQAQFGHSDLNGPENDLLPSNRKSDVRRMMNSNF</sequence>
<dbReference type="Proteomes" id="UP000669133">
    <property type="component" value="Unassembled WGS sequence"/>
</dbReference>
<dbReference type="RefSeq" id="XP_067547973.1">
    <property type="nucleotide sequence ID" value="XM_067692555.1"/>
</dbReference>
<feature type="region of interest" description="Disordered" evidence="1">
    <location>
        <begin position="548"/>
        <end position="675"/>
    </location>
</feature>
<dbReference type="GeneID" id="93652204"/>
<feature type="compositionally biased region" description="Polar residues" evidence="1">
    <location>
        <begin position="608"/>
        <end position="641"/>
    </location>
</feature>
<evidence type="ECO:0000256" key="1">
    <source>
        <dbReference type="SAM" id="MobiDB-lite"/>
    </source>
</evidence>
<accession>A0A8H7ZBL7</accession>
<feature type="compositionally biased region" description="Polar residues" evidence="1">
    <location>
        <begin position="340"/>
        <end position="349"/>
    </location>
</feature>
<evidence type="ECO:0000313" key="4">
    <source>
        <dbReference type="Proteomes" id="UP000669133"/>
    </source>
</evidence>
<feature type="region of interest" description="Disordered" evidence="1">
    <location>
        <begin position="310"/>
        <end position="421"/>
    </location>
</feature>
<comment type="caution">
    <text evidence="3">The sequence shown here is derived from an EMBL/GenBank/DDBJ whole genome shotgun (WGS) entry which is preliminary data.</text>
</comment>
<dbReference type="AlphaFoldDB" id="A0A8H7ZBL7"/>
<dbReference type="InterPro" id="IPR014805">
    <property type="entry name" value="SKG6/TOS2-like"/>
</dbReference>